<dbReference type="Pfam" id="PF00076">
    <property type="entry name" value="RRM_1"/>
    <property type="match status" value="2"/>
</dbReference>
<evidence type="ECO:0000313" key="8">
    <source>
        <dbReference type="Proteomes" id="UP000236161"/>
    </source>
</evidence>
<proteinExistence type="predicted"/>
<dbReference type="SMART" id="SM00360">
    <property type="entry name" value="RRM"/>
    <property type="match status" value="2"/>
</dbReference>
<name>A0A2I0AQS7_9ASPA</name>
<dbReference type="InterPro" id="IPR012677">
    <property type="entry name" value="Nucleotide-bd_a/b_plait_sf"/>
</dbReference>
<keyword evidence="3" id="KW-0539">Nucleus</keyword>
<feature type="domain" description="RRM" evidence="6">
    <location>
        <begin position="61"/>
        <end position="140"/>
    </location>
</feature>
<dbReference type="GO" id="GO:0005634">
    <property type="term" value="C:nucleus"/>
    <property type="evidence" value="ECO:0007669"/>
    <property type="project" value="UniProtKB-SubCell"/>
</dbReference>
<gene>
    <name evidence="7" type="ORF">AXF42_Ash012441</name>
</gene>
<keyword evidence="7" id="KW-0687">Ribonucleoprotein</keyword>
<keyword evidence="8" id="KW-1185">Reference proteome</keyword>
<protein>
    <submittedName>
        <fullName evidence="7">U2 small nuclear ribonucleoprotein B'' 2</fullName>
    </submittedName>
</protein>
<dbReference type="PROSITE" id="PS50102">
    <property type="entry name" value="RRM"/>
    <property type="match status" value="2"/>
</dbReference>
<feature type="domain" description="RRM" evidence="6">
    <location>
        <begin position="206"/>
        <end position="283"/>
    </location>
</feature>
<evidence type="ECO:0000256" key="2">
    <source>
        <dbReference type="ARBA" id="ARBA00022884"/>
    </source>
</evidence>
<evidence type="ECO:0000256" key="1">
    <source>
        <dbReference type="ARBA" id="ARBA00004123"/>
    </source>
</evidence>
<dbReference type="SUPFAM" id="SSF54928">
    <property type="entry name" value="RNA-binding domain, RBD"/>
    <property type="match status" value="1"/>
</dbReference>
<dbReference type="AlphaFoldDB" id="A0A2I0AQS7"/>
<evidence type="ECO:0000256" key="3">
    <source>
        <dbReference type="ARBA" id="ARBA00023242"/>
    </source>
</evidence>
<dbReference type="GO" id="GO:1990904">
    <property type="term" value="C:ribonucleoprotein complex"/>
    <property type="evidence" value="ECO:0007669"/>
    <property type="project" value="UniProtKB-KW"/>
</dbReference>
<comment type="subcellular location">
    <subcellularLocation>
        <location evidence="1">Nucleus</location>
    </subcellularLocation>
</comment>
<dbReference type="InterPro" id="IPR035979">
    <property type="entry name" value="RBD_domain_sf"/>
</dbReference>
<sequence>MDAGSSSYYHHPPPPSHYPYYQPAAEVPQPPLSYSHFRRNSPPLASHYDLPPPLSRHDELRTLFVAGLPDDVKHREIYNLFREFPGYRSSQLRISTDHSHPYAFVVFADQRTAVAAQHALNGLLFDLEKESTLYIELAKSNSRSSKRSKTGDGSNTYTPGMGKSSHSTIGYPSTQSHTRYDYGAPHGGDPLPTSEAYVPQNNPPCATLFVANLGTTCSEKELAQIFRKFPGFLKLKMQNRNGVPVAFVDFEDTGCSTEALNRLQGTPLHSTYGEPMRLEYAKSRMGLRKRER</sequence>
<evidence type="ECO:0000256" key="4">
    <source>
        <dbReference type="PROSITE-ProRule" id="PRU00176"/>
    </source>
</evidence>
<dbReference type="FunFam" id="3.30.70.330:FF:000037">
    <property type="entry name" value="RNA-binding protein with multiple splicing 2"/>
    <property type="match status" value="1"/>
</dbReference>
<evidence type="ECO:0000313" key="7">
    <source>
        <dbReference type="EMBL" id="PKA57902.1"/>
    </source>
</evidence>
<dbReference type="PANTHER" id="PTHR10501">
    <property type="entry name" value="U1 SMALL NUCLEAR RIBONUCLEOPROTEIN A/U2 SMALL NUCLEAR RIBONUCLEOPROTEIN B"/>
    <property type="match status" value="1"/>
</dbReference>
<evidence type="ECO:0000256" key="5">
    <source>
        <dbReference type="SAM" id="MobiDB-lite"/>
    </source>
</evidence>
<dbReference type="EMBL" id="KZ451959">
    <property type="protein sequence ID" value="PKA57902.1"/>
    <property type="molecule type" value="Genomic_DNA"/>
</dbReference>
<dbReference type="InterPro" id="IPR000504">
    <property type="entry name" value="RRM_dom"/>
</dbReference>
<dbReference type="GO" id="GO:0003723">
    <property type="term" value="F:RNA binding"/>
    <property type="evidence" value="ECO:0007669"/>
    <property type="project" value="UniProtKB-UniRule"/>
</dbReference>
<dbReference type="OrthoDB" id="431169at2759"/>
<accession>A0A2I0AQS7</accession>
<feature type="region of interest" description="Disordered" evidence="5">
    <location>
        <begin position="139"/>
        <end position="196"/>
    </location>
</feature>
<reference evidence="7 8" key="1">
    <citation type="journal article" date="2017" name="Nature">
        <title>The Apostasia genome and the evolution of orchids.</title>
        <authorList>
            <person name="Zhang G.Q."/>
            <person name="Liu K.W."/>
            <person name="Li Z."/>
            <person name="Lohaus R."/>
            <person name="Hsiao Y.Y."/>
            <person name="Niu S.C."/>
            <person name="Wang J.Y."/>
            <person name="Lin Y.C."/>
            <person name="Xu Q."/>
            <person name="Chen L.J."/>
            <person name="Yoshida K."/>
            <person name="Fujiwara S."/>
            <person name="Wang Z.W."/>
            <person name="Zhang Y.Q."/>
            <person name="Mitsuda N."/>
            <person name="Wang M."/>
            <person name="Liu G.H."/>
            <person name="Pecoraro L."/>
            <person name="Huang H.X."/>
            <person name="Xiao X.J."/>
            <person name="Lin M."/>
            <person name="Wu X.Y."/>
            <person name="Wu W.L."/>
            <person name="Chen Y.Y."/>
            <person name="Chang S.B."/>
            <person name="Sakamoto S."/>
            <person name="Ohme-Takagi M."/>
            <person name="Yagi M."/>
            <person name="Zeng S.J."/>
            <person name="Shen C.Y."/>
            <person name="Yeh C.M."/>
            <person name="Luo Y.B."/>
            <person name="Tsai W.C."/>
            <person name="Van de Peer Y."/>
            <person name="Liu Z.J."/>
        </authorList>
    </citation>
    <scope>NUCLEOTIDE SEQUENCE [LARGE SCALE GENOMIC DNA]</scope>
    <source>
        <strain evidence="8">cv. Shenzhen</strain>
        <tissue evidence="7">Stem</tissue>
    </source>
</reference>
<dbReference type="STRING" id="1088818.A0A2I0AQS7"/>
<evidence type="ECO:0000259" key="6">
    <source>
        <dbReference type="PROSITE" id="PS50102"/>
    </source>
</evidence>
<keyword evidence="2 4" id="KW-0694">RNA-binding</keyword>
<feature type="compositionally biased region" description="Polar residues" evidence="5">
    <location>
        <begin position="151"/>
        <end position="177"/>
    </location>
</feature>
<organism evidence="7 8">
    <name type="scientific">Apostasia shenzhenica</name>
    <dbReference type="NCBI Taxonomy" id="1088818"/>
    <lineage>
        <taxon>Eukaryota</taxon>
        <taxon>Viridiplantae</taxon>
        <taxon>Streptophyta</taxon>
        <taxon>Embryophyta</taxon>
        <taxon>Tracheophyta</taxon>
        <taxon>Spermatophyta</taxon>
        <taxon>Magnoliopsida</taxon>
        <taxon>Liliopsida</taxon>
        <taxon>Asparagales</taxon>
        <taxon>Orchidaceae</taxon>
        <taxon>Apostasioideae</taxon>
        <taxon>Apostasia</taxon>
    </lineage>
</organism>
<dbReference type="Proteomes" id="UP000236161">
    <property type="component" value="Unassembled WGS sequence"/>
</dbReference>
<dbReference type="Gene3D" id="3.30.70.330">
    <property type="match status" value="2"/>
</dbReference>